<dbReference type="RefSeq" id="XP_025354093.1">
    <property type="nucleotide sequence ID" value="XM_025501008.1"/>
</dbReference>
<dbReference type="Proteomes" id="UP000245771">
    <property type="component" value="Unassembled WGS sequence"/>
</dbReference>
<sequence length="1108" mass="125522">MQIQHWRCLTHLARQSRIGLNGGIAYTISKDGYLSRQQRRVYSDQAASSSSKQTLDDTSQPIWKEIRNPFAANKEPSDSTINSNDQQIPLGTLISVLNDTETPNLDRVGAYEDLMSRQQDRIESISDEGIRLLSEEAIQQGYTHTLSTILRDLCRNRFGLQRDPLRKSEILTFILSKFKTSFEESTAEAGRKSTFEVQVDHFRRACTKNMESACRMLNEDAVLLKQKGQDSNLFQDIEPETAIYLSTSIALMDVDFEMLPLLSALLDIVLAHPTSSFKEVSDMGIFADTLARYLLHPNAQRTFDESTERGALFYATKIVDLVDQHVSMHGMSTSLKSAFFSVTRLDRLMDRCNLSSQDRNSIQFVLFARSTVASILLQSGAYSACMNILYEMSNDLNSIFMSTPASEVTILDLELILLQGFRYLLRSATSQIQKATYDSKIVSRLLPILIRHALLDNQSDDLLWVRDFGSRLVDSGEVQEFAQVVQQTVNELNSVKEGNTAGFDVLAMFGGQLIISAIEQISHRRNRVSFHSFLQSLQIVQDRQKTIGDARIDLVFLDSLRTRLIIACMNGGLRDTSVELYLRWREVRVEEPITFALVKSKLSSFENMNEANKDETEAEQRNDGAPYTVSSSSHCAAFIVNSITRRGMKRWHKKANERLSSSSEEELIPRKMNLVYDVLISFMMSKRREKWNEKDIINVSQMLFRLGHSNEAQKCLSSIAQENAKYPEDVITTLAHGIAESNVEEGIEFLEQRAEAEDSAKLITDKVIGPVFNLAMFEGKIELVQRLLRLSEQAGVTESLAMRSKNVLAMSAYDKEGTGFKNQFDISREDEVKSSNESNVSIDNIFDDVRVTQQWLYSMLQRGLLSTDPDTINKMIIGCVTRAERIRKTQVNAGEAKRGDAIADRMRRLASTLLQYSAKELQSVDLESTMLVLSSFHFSAGHRAKGGIRAYQQQKMNELDSIVSAIRWAVEFRISPKFDAFVNGDEKKEILVKKTKSNLLESDALINILPPMAFRALLSAYSRLNDNLGVASVIQWVRDECGMSLEELSEGWKGTNYTKYVKRKVYLSSERGALDNPNRTLKWISGQESVPLIKSWWYEPKQKENEIA</sequence>
<dbReference type="InParanoid" id="A0A316VCS3"/>
<evidence type="ECO:0000313" key="3">
    <source>
        <dbReference type="Proteomes" id="UP000245771"/>
    </source>
</evidence>
<feature type="compositionally biased region" description="Basic and acidic residues" evidence="1">
    <location>
        <begin position="611"/>
        <end position="622"/>
    </location>
</feature>
<organism evidence="2 3">
    <name type="scientific">Meira miltonrushii</name>
    <dbReference type="NCBI Taxonomy" id="1280837"/>
    <lineage>
        <taxon>Eukaryota</taxon>
        <taxon>Fungi</taxon>
        <taxon>Dikarya</taxon>
        <taxon>Basidiomycota</taxon>
        <taxon>Ustilaginomycotina</taxon>
        <taxon>Exobasidiomycetes</taxon>
        <taxon>Exobasidiales</taxon>
        <taxon>Brachybasidiaceae</taxon>
        <taxon>Meira</taxon>
    </lineage>
</organism>
<feature type="region of interest" description="Disordered" evidence="1">
    <location>
        <begin position="609"/>
        <end position="628"/>
    </location>
</feature>
<accession>A0A316VCS3</accession>
<gene>
    <name evidence="2" type="ORF">FA14DRAFT_180427</name>
</gene>
<dbReference type="EMBL" id="KZ819604">
    <property type="protein sequence ID" value="PWN33791.1"/>
    <property type="molecule type" value="Genomic_DNA"/>
</dbReference>
<keyword evidence="3" id="KW-1185">Reference proteome</keyword>
<reference evidence="2 3" key="1">
    <citation type="journal article" date="2018" name="Mol. Biol. Evol.">
        <title>Broad Genomic Sampling Reveals a Smut Pathogenic Ancestry of the Fungal Clade Ustilaginomycotina.</title>
        <authorList>
            <person name="Kijpornyongpan T."/>
            <person name="Mondo S.J."/>
            <person name="Barry K."/>
            <person name="Sandor L."/>
            <person name="Lee J."/>
            <person name="Lipzen A."/>
            <person name="Pangilinan J."/>
            <person name="LaButti K."/>
            <person name="Hainaut M."/>
            <person name="Henrissat B."/>
            <person name="Grigoriev I.V."/>
            <person name="Spatafora J.W."/>
            <person name="Aime M.C."/>
        </authorList>
    </citation>
    <scope>NUCLEOTIDE SEQUENCE [LARGE SCALE GENOMIC DNA]</scope>
    <source>
        <strain evidence="2 3">MCA 3882</strain>
    </source>
</reference>
<dbReference type="AlphaFoldDB" id="A0A316VCS3"/>
<dbReference type="OrthoDB" id="10384356at2759"/>
<name>A0A316VCS3_9BASI</name>
<dbReference type="GeneID" id="37022789"/>
<evidence type="ECO:0000313" key="2">
    <source>
        <dbReference type="EMBL" id="PWN33791.1"/>
    </source>
</evidence>
<protein>
    <submittedName>
        <fullName evidence="2">Uncharacterized protein</fullName>
    </submittedName>
</protein>
<evidence type="ECO:0000256" key="1">
    <source>
        <dbReference type="SAM" id="MobiDB-lite"/>
    </source>
</evidence>
<proteinExistence type="predicted"/>